<dbReference type="EMBL" id="VSWD01000006">
    <property type="protein sequence ID" value="KAK3100777.1"/>
    <property type="molecule type" value="Genomic_DNA"/>
</dbReference>
<evidence type="ECO:0000313" key="3">
    <source>
        <dbReference type="Proteomes" id="UP001186944"/>
    </source>
</evidence>
<feature type="region of interest" description="Disordered" evidence="1">
    <location>
        <begin position="1"/>
        <end position="70"/>
    </location>
</feature>
<evidence type="ECO:0000313" key="2">
    <source>
        <dbReference type="EMBL" id="KAK3100777.1"/>
    </source>
</evidence>
<comment type="caution">
    <text evidence="2">The sequence shown here is derived from an EMBL/GenBank/DDBJ whole genome shotgun (WGS) entry which is preliminary data.</text>
</comment>
<dbReference type="CDD" id="cd09275">
    <property type="entry name" value="RNase_HI_RT_DIRS1"/>
    <property type="match status" value="1"/>
</dbReference>
<dbReference type="PANTHER" id="PTHR33050">
    <property type="entry name" value="REVERSE TRANSCRIPTASE DOMAIN-CONTAINING PROTEIN"/>
    <property type="match status" value="1"/>
</dbReference>
<name>A0AA89C5Y1_PINIB</name>
<dbReference type="PANTHER" id="PTHR33050:SF8">
    <property type="entry name" value="REVERSE TRANSCRIPTASE DOMAIN-CONTAINING PROTEIN"/>
    <property type="match status" value="1"/>
</dbReference>
<proteinExistence type="predicted"/>
<reference evidence="2" key="1">
    <citation type="submission" date="2019-08" db="EMBL/GenBank/DDBJ databases">
        <title>The improved chromosome-level genome for the pearl oyster Pinctada fucata martensii using PacBio sequencing and Hi-C.</title>
        <authorList>
            <person name="Zheng Z."/>
        </authorList>
    </citation>
    <scope>NUCLEOTIDE SEQUENCE</scope>
    <source>
        <strain evidence="2">ZZ-2019</strain>
        <tissue evidence="2">Adductor muscle</tissue>
    </source>
</reference>
<keyword evidence="3" id="KW-1185">Reference proteome</keyword>
<gene>
    <name evidence="2" type="ORF">FSP39_025190</name>
</gene>
<feature type="compositionally biased region" description="Basic and acidic residues" evidence="1">
    <location>
        <begin position="7"/>
        <end position="16"/>
    </location>
</feature>
<dbReference type="Proteomes" id="UP001186944">
    <property type="component" value="Unassembled WGS sequence"/>
</dbReference>
<evidence type="ECO:0000256" key="1">
    <source>
        <dbReference type="SAM" id="MobiDB-lite"/>
    </source>
</evidence>
<protein>
    <submittedName>
        <fullName evidence="2">Uncharacterized protein</fullName>
    </submittedName>
</protein>
<organism evidence="2 3">
    <name type="scientific">Pinctada imbricata</name>
    <name type="common">Atlantic pearl-oyster</name>
    <name type="synonym">Pinctada martensii</name>
    <dbReference type="NCBI Taxonomy" id="66713"/>
    <lineage>
        <taxon>Eukaryota</taxon>
        <taxon>Metazoa</taxon>
        <taxon>Spiralia</taxon>
        <taxon>Lophotrochozoa</taxon>
        <taxon>Mollusca</taxon>
        <taxon>Bivalvia</taxon>
        <taxon>Autobranchia</taxon>
        <taxon>Pteriomorphia</taxon>
        <taxon>Pterioida</taxon>
        <taxon>Pterioidea</taxon>
        <taxon>Pteriidae</taxon>
        <taxon>Pinctada</taxon>
    </lineage>
</organism>
<feature type="compositionally biased region" description="Basic residues" evidence="1">
    <location>
        <begin position="17"/>
        <end position="30"/>
    </location>
</feature>
<dbReference type="AlphaFoldDB" id="A0AA89C5Y1"/>
<accession>A0AA89C5Y1</accession>
<sequence length="354" mass="40176">MPRGKRKATETGDKSRTKAKKPATKTGRHVPAKETAKESVSIPESNEGEDNHHNQVEEARPNVSATEVALSTDDTGTDFSELPVQICSTSYTLGHNVSDKIKEKIMQGLYVDLATLLVNSKTSDADEKGSSIFFSKAVRGSRAFNRRFYDATIGVSKPNHHIRITQSLREDLKVWLQFLNNFNGITYFPNKDWESSDTLSLFTDSTGSHELGCGCFFNGKWMFMQWPPHWESSDIIKDITFLELIPLVLAIEVWGKFLRNRRVYFNVDNEALVAILNKQSSKSKRVMSLLRPLVLALMNYNITFKARHIEGANNEIADSISRKQWDRFRKLAPNADQGPETVPPLFRDRIFSMK</sequence>
<dbReference type="InterPro" id="IPR052055">
    <property type="entry name" value="Hepadnavirus_pol/RT"/>
</dbReference>
<feature type="compositionally biased region" description="Basic and acidic residues" evidence="1">
    <location>
        <begin position="49"/>
        <end position="60"/>
    </location>
</feature>